<dbReference type="Proteomes" id="UP000195877">
    <property type="component" value="Chromosome 1"/>
</dbReference>
<dbReference type="Proteomes" id="UP000195953">
    <property type="component" value="Chromosome 1"/>
</dbReference>
<dbReference type="InterPro" id="IPR023827">
    <property type="entry name" value="Peptidase_S8_Asp-AS"/>
</dbReference>
<dbReference type="EMBL" id="LT853882">
    <property type="protein sequence ID" value="SMR00203.1"/>
    <property type="molecule type" value="Genomic_DNA"/>
</dbReference>
<evidence type="ECO:0000256" key="5">
    <source>
        <dbReference type="PROSITE-ProRule" id="PRU01240"/>
    </source>
</evidence>
<evidence type="ECO:0000313" key="10">
    <source>
        <dbReference type="Proteomes" id="UP000195877"/>
    </source>
</evidence>
<dbReference type="InterPro" id="IPR036852">
    <property type="entry name" value="Peptidase_S8/S53_dom_sf"/>
</dbReference>
<proteinExistence type="inferred from homology"/>
<dbReference type="PROSITE" id="PS51892">
    <property type="entry name" value="SUBTILASE"/>
    <property type="match status" value="1"/>
</dbReference>
<dbReference type="Gene3D" id="3.40.50.200">
    <property type="entry name" value="Peptidase S8/S53 domain"/>
    <property type="match status" value="2"/>
</dbReference>
<dbReference type="InterPro" id="IPR000209">
    <property type="entry name" value="Peptidase_S8/S53_dom"/>
</dbReference>
<dbReference type="EC" id="3.4.21.-" evidence="8"/>
<evidence type="ECO:0000256" key="1">
    <source>
        <dbReference type="ARBA" id="ARBA00011073"/>
    </source>
</evidence>
<dbReference type="PROSITE" id="PS00136">
    <property type="entry name" value="SUBTILASE_ASP"/>
    <property type="match status" value="1"/>
</dbReference>
<keyword evidence="10" id="KW-1185">Reference proteome</keyword>
<organism evidence="9 11">
    <name type="scientific">Xanthomonas fragariae</name>
    <dbReference type="NCBI Taxonomy" id="48664"/>
    <lineage>
        <taxon>Bacteria</taxon>
        <taxon>Pseudomonadati</taxon>
        <taxon>Pseudomonadota</taxon>
        <taxon>Gammaproteobacteria</taxon>
        <taxon>Lysobacterales</taxon>
        <taxon>Lysobacteraceae</taxon>
        <taxon>Xanthomonas</taxon>
    </lineage>
</organism>
<feature type="region of interest" description="Disordered" evidence="6">
    <location>
        <begin position="33"/>
        <end position="54"/>
    </location>
</feature>
<evidence type="ECO:0000313" key="9">
    <source>
        <dbReference type="EMBL" id="SMR02351.1"/>
    </source>
</evidence>
<dbReference type="GO" id="GO:0006508">
    <property type="term" value="P:proteolysis"/>
    <property type="evidence" value="ECO:0007669"/>
    <property type="project" value="UniProtKB-KW"/>
</dbReference>
<keyword evidence="2 9" id="KW-0645">Protease</keyword>
<keyword evidence="4" id="KW-0720">Serine protease</keyword>
<dbReference type="eggNOG" id="COG1404">
    <property type="taxonomic scope" value="Bacteria"/>
</dbReference>
<feature type="domain" description="Peptidase S8/S53" evidence="7">
    <location>
        <begin position="2"/>
        <end position="238"/>
    </location>
</feature>
<reference evidence="9 11" key="1">
    <citation type="submission" date="2017-05" db="EMBL/GenBank/DDBJ databases">
        <authorList>
            <person name="Song R."/>
            <person name="Chenine A.L."/>
            <person name="Ruprecht R.M."/>
        </authorList>
    </citation>
    <scope>NUCLEOTIDE SEQUENCE [LARGE SCALE GENOMIC DNA]</scope>
    <source>
        <strain evidence="9">PD5205</strain>
    </source>
</reference>
<dbReference type="EMBL" id="LT853885">
    <property type="protein sequence ID" value="SMR02351.1"/>
    <property type="molecule type" value="Genomic_DNA"/>
</dbReference>
<protein>
    <submittedName>
        <fullName evidence="8">Extracellular basic protease</fullName>
        <ecNumber evidence="8">3.4.21.-</ecNumber>
    </submittedName>
    <submittedName>
        <fullName evidence="9">Extracellular protease</fullName>
    </submittedName>
</protein>
<sequence length="248" mass="25191">MVVAVIDTGITSHPDLNVNILAGYDFISDAATARDGNGRDGDPADDGDWHSDSGCAVSIPTDMAPIWPTPRSMPRSFRSVYWAAAAVRCRTSPMPSYRRPTSGGSCLPANANPAEVINMPRGGGTCSATMQTAINSAVSRGTTVVVVAAGDSSTNVSGALPANCANVIAVAATTSAGAKVSYSNFGAGIDICGAGSAILSTRNSGTTTPGTANYAWYNGTPMAAPHVARVVALVQSAATRPLTLRRSA</sequence>
<dbReference type="AlphaFoldDB" id="A0A1Y6HFN9"/>
<name>A0A1Y6HFN9_9XANT</name>
<evidence type="ECO:0000259" key="7">
    <source>
        <dbReference type="Pfam" id="PF00082"/>
    </source>
</evidence>
<accession>A0A1Y6HFN9</accession>
<evidence type="ECO:0000256" key="6">
    <source>
        <dbReference type="SAM" id="MobiDB-lite"/>
    </source>
</evidence>
<evidence type="ECO:0000313" key="11">
    <source>
        <dbReference type="Proteomes" id="UP000195953"/>
    </source>
</evidence>
<dbReference type="Pfam" id="PF00082">
    <property type="entry name" value="Peptidase_S8"/>
    <property type="match status" value="1"/>
</dbReference>
<dbReference type="SUPFAM" id="SSF52743">
    <property type="entry name" value="Subtilisin-like"/>
    <property type="match status" value="1"/>
</dbReference>
<evidence type="ECO:0000256" key="3">
    <source>
        <dbReference type="ARBA" id="ARBA00022801"/>
    </source>
</evidence>
<evidence type="ECO:0000313" key="8">
    <source>
        <dbReference type="EMBL" id="SMR00203.1"/>
    </source>
</evidence>
<evidence type="ECO:0000256" key="2">
    <source>
        <dbReference type="ARBA" id="ARBA00022670"/>
    </source>
</evidence>
<dbReference type="PANTHER" id="PTHR43806">
    <property type="entry name" value="PEPTIDASE S8"/>
    <property type="match status" value="1"/>
</dbReference>
<reference evidence="8 10" key="2">
    <citation type="submission" date="2017-05" db="EMBL/GenBank/DDBJ databases">
        <authorList>
            <person name="Blom J."/>
        </authorList>
    </citation>
    <scope>NUCLEOTIDE SEQUENCE [LARGE SCALE GENOMIC DNA]</scope>
    <source>
        <strain evidence="8">PD885</strain>
    </source>
</reference>
<comment type="caution">
    <text evidence="5">Lacks conserved residue(s) required for the propagation of feature annotation.</text>
</comment>
<keyword evidence="3 8" id="KW-0378">Hydrolase</keyword>
<feature type="compositionally biased region" description="Basic and acidic residues" evidence="6">
    <location>
        <begin position="36"/>
        <end position="51"/>
    </location>
</feature>
<dbReference type="InterPro" id="IPR050131">
    <property type="entry name" value="Peptidase_S8_subtilisin-like"/>
</dbReference>
<dbReference type="PANTHER" id="PTHR43806:SF11">
    <property type="entry name" value="CEREVISIN-RELATED"/>
    <property type="match status" value="1"/>
</dbReference>
<gene>
    <name evidence="8" type="primary">bprV_2</name>
    <name evidence="9" type="ORF">PD5205_01032</name>
    <name evidence="8" type="ORF">PD885_02981</name>
</gene>
<dbReference type="GO" id="GO:0004252">
    <property type="term" value="F:serine-type endopeptidase activity"/>
    <property type="evidence" value="ECO:0007669"/>
    <property type="project" value="InterPro"/>
</dbReference>
<evidence type="ECO:0000256" key="4">
    <source>
        <dbReference type="ARBA" id="ARBA00022825"/>
    </source>
</evidence>
<comment type="similarity">
    <text evidence="1 5">Belongs to the peptidase S8 family.</text>
</comment>